<accession>A0ABR1JK23</accession>
<dbReference type="Pfam" id="PF20152">
    <property type="entry name" value="DUF6534"/>
    <property type="match status" value="1"/>
</dbReference>
<dbReference type="EMBL" id="JBANRG010000014">
    <property type="protein sequence ID" value="KAK7460810.1"/>
    <property type="molecule type" value="Genomic_DNA"/>
</dbReference>
<feature type="transmembrane region" description="Helical" evidence="1">
    <location>
        <begin position="103"/>
        <end position="128"/>
    </location>
</feature>
<reference evidence="3 4" key="1">
    <citation type="submission" date="2024-01" db="EMBL/GenBank/DDBJ databases">
        <title>A draft genome for the cacao thread blight pathogen Marasmiellus scandens.</title>
        <authorList>
            <person name="Baruah I.K."/>
            <person name="Leung J."/>
            <person name="Bukari Y."/>
            <person name="Amoako-Attah I."/>
            <person name="Meinhardt L.W."/>
            <person name="Bailey B.A."/>
            <person name="Cohen S.P."/>
        </authorList>
    </citation>
    <scope>NUCLEOTIDE SEQUENCE [LARGE SCALE GENOMIC DNA]</scope>
    <source>
        <strain evidence="3 4">GH-19</strain>
    </source>
</reference>
<evidence type="ECO:0000259" key="2">
    <source>
        <dbReference type="Pfam" id="PF20152"/>
    </source>
</evidence>
<name>A0ABR1JK23_9AGAR</name>
<keyword evidence="1" id="KW-0812">Transmembrane</keyword>
<dbReference type="Proteomes" id="UP001498398">
    <property type="component" value="Unassembled WGS sequence"/>
</dbReference>
<organism evidence="3 4">
    <name type="scientific">Marasmiellus scandens</name>
    <dbReference type="NCBI Taxonomy" id="2682957"/>
    <lineage>
        <taxon>Eukaryota</taxon>
        <taxon>Fungi</taxon>
        <taxon>Dikarya</taxon>
        <taxon>Basidiomycota</taxon>
        <taxon>Agaricomycotina</taxon>
        <taxon>Agaricomycetes</taxon>
        <taxon>Agaricomycetidae</taxon>
        <taxon>Agaricales</taxon>
        <taxon>Marasmiineae</taxon>
        <taxon>Omphalotaceae</taxon>
        <taxon>Marasmiellus</taxon>
    </lineage>
</organism>
<proteinExistence type="predicted"/>
<keyword evidence="1" id="KW-1133">Transmembrane helix</keyword>
<gene>
    <name evidence="3" type="ORF">VKT23_008739</name>
</gene>
<protein>
    <recommendedName>
        <fullName evidence="2">DUF6534 domain-containing protein</fullName>
    </recommendedName>
</protein>
<evidence type="ECO:0000256" key="1">
    <source>
        <dbReference type="SAM" id="Phobius"/>
    </source>
</evidence>
<keyword evidence="4" id="KW-1185">Reference proteome</keyword>
<comment type="caution">
    <text evidence="3">The sequence shown here is derived from an EMBL/GenBank/DDBJ whole genome shotgun (WGS) entry which is preliminary data.</text>
</comment>
<feature type="domain" description="DUF6534" evidence="2">
    <location>
        <begin position="71"/>
        <end position="157"/>
    </location>
</feature>
<sequence>MTVASSTIVQLCLAWRIRILNKSNVLFGGILFFTFSSFVGGVASTVCAALIPEFVRFKQFRWAILTWLSSTAVADVAISAYLVHFLVMNKGNFKKTDTVINKLIMLTIQTGAITSAAAVADLLTFMLIPDTTIQFIWDFSLCKLYSNCLLSTLNARTYWRKLLEKPLSSRVSAISFCHVADIENMKE</sequence>
<dbReference type="PANTHER" id="PTHR40465:SF1">
    <property type="entry name" value="DUF6534 DOMAIN-CONTAINING PROTEIN"/>
    <property type="match status" value="1"/>
</dbReference>
<evidence type="ECO:0000313" key="4">
    <source>
        <dbReference type="Proteomes" id="UP001498398"/>
    </source>
</evidence>
<dbReference type="PANTHER" id="PTHR40465">
    <property type="entry name" value="CHROMOSOME 1, WHOLE GENOME SHOTGUN SEQUENCE"/>
    <property type="match status" value="1"/>
</dbReference>
<keyword evidence="1" id="KW-0472">Membrane</keyword>
<feature type="transmembrane region" description="Helical" evidence="1">
    <location>
        <begin position="30"/>
        <end position="51"/>
    </location>
</feature>
<evidence type="ECO:0000313" key="3">
    <source>
        <dbReference type="EMBL" id="KAK7460810.1"/>
    </source>
</evidence>
<feature type="transmembrane region" description="Helical" evidence="1">
    <location>
        <begin position="63"/>
        <end position="83"/>
    </location>
</feature>
<dbReference type="InterPro" id="IPR045339">
    <property type="entry name" value="DUF6534"/>
</dbReference>